<accession>A0A7E5A082</accession>
<organism evidence="1 2">
    <name type="scientific">Panagrellus redivivus</name>
    <name type="common">Microworm</name>
    <dbReference type="NCBI Taxonomy" id="6233"/>
    <lineage>
        <taxon>Eukaryota</taxon>
        <taxon>Metazoa</taxon>
        <taxon>Ecdysozoa</taxon>
        <taxon>Nematoda</taxon>
        <taxon>Chromadorea</taxon>
        <taxon>Rhabditida</taxon>
        <taxon>Tylenchina</taxon>
        <taxon>Panagrolaimomorpha</taxon>
        <taxon>Panagrolaimoidea</taxon>
        <taxon>Panagrolaimidae</taxon>
        <taxon>Panagrellus</taxon>
    </lineage>
</organism>
<dbReference type="AlphaFoldDB" id="A0A7E5A082"/>
<sequence length="129" mass="14487">MQWKLFSKNRFVFGLPLTEIVDEEIPNASPPTSTSVSLSTSTISFALDAAVSFDTIEMFIRDGLRLPCTVPKTLLLIRRHLWSALQTVAKCPFHRYTRRPLPQHSSGWSILTAACPFRPPIAVRTSMKA</sequence>
<keyword evidence="1" id="KW-1185">Reference proteome</keyword>
<name>A0A7E5A082_PANRE</name>
<proteinExistence type="predicted"/>
<protein>
    <submittedName>
        <fullName evidence="2">Uncharacterized protein</fullName>
    </submittedName>
</protein>
<evidence type="ECO:0000313" key="1">
    <source>
        <dbReference type="Proteomes" id="UP000492821"/>
    </source>
</evidence>
<reference evidence="2" key="2">
    <citation type="submission" date="2020-10" db="UniProtKB">
        <authorList>
            <consortium name="WormBaseParasite"/>
        </authorList>
    </citation>
    <scope>IDENTIFICATION</scope>
</reference>
<reference evidence="1" key="1">
    <citation type="journal article" date="2013" name="Genetics">
        <title>The draft genome and transcriptome of Panagrellus redivivus are shaped by the harsh demands of a free-living lifestyle.</title>
        <authorList>
            <person name="Srinivasan J."/>
            <person name="Dillman A.R."/>
            <person name="Macchietto M.G."/>
            <person name="Heikkinen L."/>
            <person name="Lakso M."/>
            <person name="Fracchia K.M."/>
            <person name="Antoshechkin I."/>
            <person name="Mortazavi A."/>
            <person name="Wong G."/>
            <person name="Sternberg P.W."/>
        </authorList>
    </citation>
    <scope>NUCLEOTIDE SEQUENCE [LARGE SCALE GENOMIC DNA]</scope>
    <source>
        <strain evidence="1">MT8872</strain>
    </source>
</reference>
<dbReference type="WBParaSite" id="Pan_g6767.t1">
    <property type="protein sequence ID" value="Pan_g6767.t1"/>
    <property type="gene ID" value="Pan_g6767"/>
</dbReference>
<evidence type="ECO:0000313" key="2">
    <source>
        <dbReference type="WBParaSite" id="Pan_g6767.t1"/>
    </source>
</evidence>
<dbReference type="Proteomes" id="UP000492821">
    <property type="component" value="Unassembled WGS sequence"/>
</dbReference>